<sequence length="107" mass="11750">MPQFVTRTEQRGARGVAQALVLGAAEASVMTPIDTSNLLNSQYRDVSKHGKAIVGRVGYTAEHALPVHDPEHKQQFRRATAKKEFLKKGFEKAEPNIRGVITGAIRV</sequence>
<evidence type="ECO:0000313" key="2">
    <source>
        <dbReference type="Proteomes" id="UP000072741"/>
    </source>
</evidence>
<keyword evidence="2" id="KW-1185">Reference proteome</keyword>
<accession>A0A147GR00</accession>
<dbReference type="EMBL" id="LDSL01000108">
    <property type="protein sequence ID" value="KTT18008.1"/>
    <property type="molecule type" value="Genomic_DNA"/>
</dbReference>
<evidence type="ECO:0008006" key="3">
    <source>
        <dbReference type="Google" id="ProtNLM"/>
    </source>
</evidence>
<gene>
    <name evidence="1" type="ORF">NS331_16520</name>
</gene>
<proteinExistence type="predicted"/>
<evidence type="ECO:0000313" key="1">
    <source>
        <dbReference type="EMBL" id="KTT18008.1"/>
    </source>
</evidence>
<dbReference type="AlphaFoldDB" id="A0A147GR00"/>
<reference evidence="1 2" key="1">
    <citation type="journal article" date="2016" name="Front. Microbiol.">
        <title>Genomic Resource of Rice Seed Associated Bacteria.</title>
        <authorList>
            <person name="Midha S."/>
            <person name="Bansal K."/>
            <person name="Sharma S."/>
            <person name="Kumar N."/>
            <person name="Patil P.P."/>
            <person name="Chaudhry V."/>
            <person name="Patil P.B."/>
        </authorList>
    </citation>
    <scope>NUCLEOTIDE SEQUENCE [LARGE SCALE GENOMIC DNA]</scope>
    <source>
        <strain evidence="1 2">NS331</strain>
    </source>
</reference>
<comment type="caution">
    <text evidence="1">The sequence shown here is derived from an EMBL/GenBank/DDBJ whole genome shotgun (WGS) entry which is preliminary data.</text>
</comment>
<dbReference type="Proteomes" id="UP000072741">
    <property type="component" value="Unassembled WGS sequence"/>
</dbReference>
<name>A0A147GR00_9BURK</name>
<dbReference type="PATRIC" id="fig|433924.3.peg.194"/>
<protein>
    <recommendedName>
        <fullName evidence="3">HK97 gp10 family phage protein</fullName>
    </recommendedName>
</protein>
<organism evidence="1 2">
    <name type="scientific">Pseudacidovorax intermedius</name>
    <dbReference type="NCBI Taxonomy" id="433924"/>
    <lineage>
        <taxon>Bacteria</taxon>
        <taxon>Pseudomonadati</taxon>
        <taxon>Pseudomonadota</taxon>
        <taxon>Betaproteobacteria</taxon>
        <taxon>Burkholderiales</taxon>
        <taxon>Comamonadaceae</taxon>
        <taxon>Pseudacidovorax</taxon>
    </lineage>
</organism>